<feature type="compositionally biased region" description="Polar residues" evidence="1">
    <location>
        <begin position="122"/>
        <end position="142"/>
    </location>
</feature>
<accession>A0A5M6C2Q0</accession>
<dbReference type="Proteomes" id="UP000322225">
    <property type="component" value="Chromosome 1"/>
</dbReference>
<reference evidence="2" key="1">
    <citation type="submission" date="2017-08" db="EMBL/GenBank/DDBJ databases">
        <authorList>
            <person name="Cuomo C."/>
            <person name="Billmyre B."/>
            <person name="Heitman J."/>
        </authorList>
    </citation>
    <scope>NUCLEOTIDE SEQUENCE</scope>
    <source>
        <strain evidence="2">CBS 12478</strain>
    </source>
</reference>
<feature type="compositionally biased region" description="Polar residues" evidence="1">
    <location>
        <begin position="8"/>
        <end position="17"/>
    </location>
</feature>
<feature type="region of interest" description="Disordered" evidence="1">
    <location>
        <begin position="1"/>
        <end position="23"/>
    </location>
</feature>
<dbReference type="AlphaFoldDB" id="A0A5M6C2Q0"/>
<dbReference type="KEGG" id="ksn:43588728"/>
<feature type="region of interest" description="Disordered" evidence="1">
    <location>
        <begin position="271"/>
        <end position="290"/>
    </location>
</feature>
<sequence>MSPPLTRLSLTAETTTADDPPILLIPSSPHLQPPRCLTPYPHQVRFPLPRSPSLSTSPNIVLSENLMLQGNDAHERSIDVRRRDSSRQSISSSPRTARPSQVIQPIKSPSASQQFLIPPSLRMSQLGSPQHDTYSALPSSPASQTIVLQDGSSTLPVQSRATLPVQAKRKPAPILVPMASNMHRSNAADGDERLISTASGSRTISPRTTISNGPRARDQMSHVRISLAQPLPIVQVTEMPESNDTATALPLTSKRVGKIRSESPFLEHRTARQGDIISRDSATARRKSDNEVVDVDVEVPMLGADKSPGWAEFDRLLREPSPEAYYRTC</sequence>
<feature type="compositionally biased region" description="Polar residues" evidence="1">
    <location>
        <begin position="98"/>
        <end position="115"/>
    </location>
</feature>
<dbReference type="RefSeq" id="XP_031861070.1">
    <property type="nucleotide sequence ID" value="XM_032004592.1"/>
</dbReference>
<feature type="region of interest" description="Disordered" evidence="1">
    <location>
        <begin position="74"/>
        <end position="142"/>
    </location>
</feature>
<evidence type="ECO:0000313" key="2">
    <source>
        <dbReference type="EMBL" id="WWD16222.1"/>
    </source>
</evidence>
<keyword evidence="3" id="KW-1185">Reference proteome</keyword>
<evidence type="ECO:0000256" key="1">
    <source>
        <dbReference type="SAM" id="MobiDB-lite"/>
    </source>
</evidence>
<protein>
    <submittedName>
        <fullName evidence="2">Uncharacterized protein</fullName>
    </submittedName>
</protein>
<proteinExistence type="predicted"/>
<feature type="compositionally biased region" description="Basic and acidic residues" evidence="1">
    <location>
        <begin position="74"/>
        <end position="86"/>
    </location>
</feature>
<gene>
    <name evidence="2" type="ORF">CI109_100648</name>
</gene>
<reference evidence="2" key="2">
    <citation type="submission" date="2024-01" db="EMBL/GenBank/DDBJ databases">
        <title>Comparative genomics of Cryptococcus and Kwoniella reveals pathogenesis evolution and contrasting modes of karyotype evolution via chromosome fusion or intercentromeric recombination.</title>
        <authorList>
            <person name="Coelho M.A."/>
            <person name="David-Palma M."/>
            <person name="Shea T."/>
            <person name="Bowers K."/>
            <person name="McGinley-Smith S."/>
            <person name="Mohammad A.W."/>
            <person name="Gnirke A."/>
            <person name="Yurkov A.M."/>
            <person name="Nowrousian M."/>
            <person name="Sun S."/>
            <person name="Cuomo C.A."/>
            <person name="Heitman J."/>
        </authorList>
    </citation>
    <scope>NUCLEOTIDE SEQUENCE</scope>
    <source>
        <strain evidence="2">CBS 12478</strain>
    </source>
</reference>
<dbReference type="EMBL" id="CP144051">
    <property type="protein sequence ID" value="WWD16222.1"/>
    <property type="molecule type" value="Genomic_DNA"/>
</dbReference>
<name>A0A5M6C2Q0_9TREE</name>
<evidence type="ECO:0000313" key="3">
    <source>
        <dbReference type="Proteomes" id="UP000322225"/>
    </source>
</evidence>
<dbReference type="GeneID" id="43588728"/>
<organism evidence="2 3">
    <name type="scientific">Kwoniella shandongensis</name>
    <dbReference type="NCBI Taxonomy" id="1734106"/>
    <lineage>
        <taxon>Eukaryota</taxon>
        <taxon>Fungi</taxon>
        <taxon>Dikarya</taxon>
        <taxon>Basidiomycota</taxon>
        <taxon>Agaricomycotina</taxon>
        <taxon>Tremellomycetes</taxon>
        <taxon>Tremellales</taxon>
        <taxon>Cryptococcaceae</taxon>
        <taxon>Kwoniella</taxon>
    </lineage>
</organism>